<dbReference type="Gene3D" id="3.90.550.10">
    <property type="entry name" value="Spore Coat Polysaccharide Biosynthesis Protein SpsA, Chain A"/>
    <property type="match status" value="1"/>
</dbReference>
<evidence type="ECO:0000313" key="12">
    <source>
        <dbReference type="Proteomes" id="UP000535937"/>
    </source>
</evidence>
<dbReference type="AlphaFoldDB" id="A0A7W4WDW9"/>
<dbReference type="GO" id="GO:0016757">
    <property type="term" value="F:glycosyltransferase activity"/>
    <property type="evidence" value="ECO:0007669"/>
    <property type="project" value="UniProtKB-KW"/>
</dbReference>
<comment type="caution">
    <text evidence="11">The sequence shown here is derived from an EMBL/GenBank/DDBJ whole genome shotgun (WGS) entry which is preliminary data.</text>
</comment>
<evidence type="ECO:0000256" key="1">
    <source>
        <dbReference type="ARBA" id="ARBA00004651"/>
    </source>
</evidence>
<sequence>MNTISAPRLHKLRHRQPLKLSVIIPFYNEGPVLPLCLERLLRVLDQLPLSCELLFVDDGSRDGGAQYLARQAIIYPQIKLVRLSRNFGKEAAMTAGLDQATGDAAIILDADLQDPPELIPQMVGAWREGADVVLMQRRSRAGETLFKRASAHVFYRLLNRISDCGIPADTGDFRLLSRRALDALRQLPERNRYMKGLFAWVGMETRVIEYDRAARAGGVTKWDYLALARLAIEAITSFSIAPLHWATIAGVLAAAAGGLFGLWIVIKALLLGDVVQGYPSLIAVITFFGGIQLLTIGILGEYVGKTYLETKQRPTYLIQDIIGGIPAMGLAGQRAEAVGDE</sequence>
<dbReference type="RefSeq" id="WP_183461783.1">
    <property type="nucleotide sequence ID" value="NZ_JACHWZ010000016.1"/>
</dbReference>
<dbReference type="EMBL" id="JACHWZ010000016">
    <property type="protein sequence ID" value="MBB3062462.1"/>
    <property type="molecule type" value="Genomic_DNA"/>
</dbReference>
<evidence type="ECO:0000256" key="9">
    <source>
        <dbReference type="SAM" id="Phobius"/>
    </source>
</evidence>
<protein>
    <submittedName>
        <fullName evidence="11">Glycosyltransferase involved in cell wall biosynthesis</fullName>
    </submittedName>
</protein>
<feature type="domain" description="Glycosyltransferase 2-like" evidence="10">
    <location>
        <begin position="21"/>
        <end position="184"/>
    </location>
</feature>
<evidence type="ECO:0000256" key="2">
    <source>
        <dbReference type="ARBA" id="ARBA00022475"/>
    </source>
</evidence>
<dbReference type="InterPro" id="IPR001173">
    <property type="entry name" value="Glyco_trans_2-like"/>
</dbReference>
<name>A0A7W4WDW9_9GAMM</name>
<dbReference type="CDD" id="cd04187">
    <property type="entry name" value="DPM1_like_bac"/>
    <property type="match status" value="1"/>
</dbReference>
<keyword evidence="3" id="KW-0328">Glycosyltransferase</keyword>
<keyword evidence="6 9" id="KW-1133">Transmembrane helix</keyword>
<evidence type="ECO:0000256" key="6">
    <source>
        <dbReference type="ARBA" id="ARBA00022989"/>
    </source>
</evidence>
<dbReference type="Proteomes" id="UP000535937">
    <property type="component" value="Unassembled WGS sequence"/>
</dbReference>
<evidence type="ECO:0000259" key="10">
    <source>
        <dbReference type="Pfam" id="PF00535"/>
    </source>
</evidence>
<accession>A0A7W4WDW9</accession>
<gene>
    <name evidence="11" type="ORF">FHS09_003311</name>
</gene>
<dbReference type="PANTHER" id="PTHR48090">
    <property type="entry name" value="UNDECAPRENYL-PHOSPHATE 4-DEOXY-4-FORMAMIDO-L-ARABINOSE TRANSFERASE-RELATED"/>
    <property type="match status" value="1"/>
</dbReference>
<comment type="subcellular location">
    <subcellularLocation>
        <location evidence="1">Cell membrane</location>
        <topology evidence="1">Multi-pass membrane protein</topology>
    </subcellularLocation>
</comment>
<dbReference type="SUPFAM" id="SSF53448">
    <property type="entry name" value="Nucleotide-diphospho-sugar transferases"/>
    <property type="match status" value="1"/>
</dbReference>
<proteinExistence type="inferred from homology"/>
<evidence type="ECO:0000256" key="3">
    <source>
        <dbReference type="ARBA" id="ARBA00022676"/>
    </source>
</evidence>
<evidence type="ECO:0000256" key="8">
    <source>
        <dbReference type="ARBA" id="ARBA00038152"/>
    </source>
</evidence>
<dbReference type="FunFam" id="3.90.550.10:FF:000079">
    <property type="entry name" value="Probable glycosyl transferase"/>
    <property type="match status" value="1"/>
</dbReference>
<dbReference type="InterPro" id="IPR050256">
    <property type="entry name" value="Glycosyltransferase_2"/>
</dbReference>
<organism evidence="11 12">
    <name type="scientific">Microbulbifer rhizosphaerae</name>
    <dbReference type="NCBI Taxonomy" id="1562603"/>
    <lineage>
        <taxon>Bacteria</taxon>
        <taxon>Pseudomonadati</taxon>
        <taxon>Pseudomonadota</taxon>
        <taxon>Gammaproteobacteria</taxon>
        <taxon>Cellvibrionales</taxon>
        <taxon>Microbulbiferaceae</taxon>
        <taxon>Microbulbifer</taxon>
    </lineage>
</organism>
<dbReference type="Pfam" id="PF00535">
    <property type="entry name" value="Glycos_transf_2"/>
    <property type="match status" value="1"/>
</dbReference>
<evidence type="ECO:0000256" key="4">
    <source>
        <dbReference type="ARBA" id="ARBA00022679"/>
    </source>
</evidence>
<evidence type="ECO:0000313" key="11">
    <source>
        <dbReference type="EMBL" id="MBB3062462.1"/>
    </source>
</evidence>
<evidence type="ECO:0000256" key="5">
    <source>
        <dbReference type="ARBA" id="ARBA00022692"/>
    </source>
</evidence>
<dbReference type="InterPro" id="IPR029044">
    <property type="entry name" value="Nucleotide-diphossugar_trans"/>
</dbReference>
<feature type="transmembrane region" description="Helical" evidence="9">
    <location>
        <begin position="245"/>
        <end position="266"/>
    </location>
</feature>
<keyword evidence="7 9" id="KW-0472">Membrane</keyword>
<keyword evidence="4 11" id="KW-0808">Transferase</keyword>
<feature type="transmembrane region" description="Helical" evidence="9">
    <location>
        <begin position="278"/>
        <end position="303"/>
    </location>
</feature>
<keyword evidence="12" id="KW-1185">Reference proteome</keyword>
<comment type="similarity">
    <text evidence="8">Belongs to the glycosyltransferase 2 family. GtrB subfamily.</text>
</comment>
<evidence type="ECO:0000256" key="7">
    <source>
        <dbReference type="ARBA" id="ARBA00023136"/>
    </source>
</evidence>
<reference evidence="11 12" key="1">
    <citation type="submission" date="2020-08" db="EMBL/GenBank/DDBJ databases">
        <title>Genomic Encyclopedia of Type Strains, Phase III (KMG-III): the genomes of soil and plant-associated and newly described type strains.</title>
        <authorList>
            <person name="Whitman W."/>
        </authorList>
    </citation>
    <scope>NUCLEOTIDE SEQUENCE [LARGE SCALE GENOMIC DNA]</scope>
    <source>
        <strain evidence="11 12">CECT 8799</strain>
    </source>
</reference>
<dbReference type="PANTHER" id="PTHR48090:SF1">
    <property type="entry name" value="PROPHAGE BACTOPRENOL GLUCOSYL TRANSFERASE HOMOLOG"/>
    <property type="match status" value="1"/>
</dbReference>
<dbReference type="GO" id="GO:0005886">
    <property type="term" value="C:plasma membrane"/>
    <property type="evidence" value="ECO:0007669"/>
    <property type="project" value="UniProtKB-SubCell"/>
</dbReference>
<keyword evidence="5 9" id="KW-0812">Transmembrane</keyword>
<keyword evidence="2" id="KW-1003">Cell membrane</keyword>